<dbReference type="Pfam" id="PF14380">
    <property type="entry name" value="WAK_assoc"/>
    <property type="match status" value="1"/>
</dbReference>
<evidence type="ECO:0000256" key="12">
    <source>
        <dbReference type="PROSITE-ProRule" id="PRU10141"/>
    </source>
</evidence>
<protein>
    <recommendedName>
        <fullName evidence="14">Protein kinase domain-containing protein</fullName>
    </recommendedName>
</protein>
<name>A0A8J5KA30_ZINOF</name>
<keyword evidence="3" id="KW-0808">Transferase</keyword>
<dbReference type="SUPFAM" id="SSF56112">
    <property type="entry name" value="Protein kinase-like (PK-like)"/>
    <property type="match status" value="1"/>
</dbReference>
<dbReference type="InterPro" id="IPR017441">
    <property type="entry name" value="Protein_kinase_ATP_BS"/>
</dbReference>
<proteinExistence type="predicted"/>
<evidence type="ECO:0000256" key="1">
    <source>
        <dbReference type="ARBA" id="ARBA00004479"/>
    </source>
</evidence>
<dbReference type="Gene3D" id="3.30.200.20">
    <property type="entry name" value="Phosphorylase Kinase, domain 1"/>
    <property type="match status" value="1"/>
</dbReference>
<feature type="binding site" evidence="12">
    <location>
        <position position="335"/>
    </location>
    <ligand>
        <name>ATP</name>
        <dbReference type="ChEBI" id="CHEBI:30616"/>
    </ligand>
</feature>
<keyword evidence="9" id="KW-1133">Transmembrane helix</keyword>
<keyword evidence="16" id="KW-1185">Reference proteome</keyword>
<keyword evidence="4" id="KW-0812">Transmembrane</keyword>
<dbReference type="InterPro" id="IPR045874">
    <property type="entry name" value="LRK10/LRL21-25-like"/>
</dbReference>
<dbReference type="InterPro" id="IPR032872">
    <property type="entry name" value="WAK_assoc_C"/>
</dbReference>
<reference evidence="15 16" key="1">
    <citation type="submission" date="2020-08" db="EMBL/GenBank/DDBJ databases">
        <title>Plant Genome Project.</title>
        <authorList>
            <person name="Zhang R.-G."/>
        </authorList>
    </citation>
    <scope>NUCLEOTIDE SEQUENCE [LARGE SCALE GENOMIC DNA]</scope>
    <source>
        <tissue evidence="15">Rhizome</tissue>
    </source>
</reference>
<evidence type="ECO:0000256" key="5">
    <source>
        <dbReference type="ARBA" id="ARBA00022729"/>
    </source>
</evidence>
<comment type="subcellular location">
    <subcellularLocation>
        <location evidence="1">Membrane</location>
        <topology evidence="1">Single-pass type I membrane protein</topology>
    </subcellularLocation>
</comment>
<dbReference type="GO" id="GO:0030247">
    <property type="term" value="F:polysaccharide binding"/>
    <property type="evidence" value="ECO:0007669"/>
    <property type="project" value="InterPro"/>
</dbReference>
<sequence>MAKLRGASMASHCISILGFLLNSLLLIQASPLSETDILLYDRCGKRKFDCGNSSVDVSYPFLTLDSPDACGHPTFVLNCNPSQSSITILVGNTTYQVIDAINYSDQSLTLADRSFFDEPCVRPSHNTTFDQSLFNYTALDDLQVTFFFNCSAANTSQQLFSSTCAAAYGGPVYYWPNTSLPGRSSACGSSVVVRMDRTTVDRMKAKEINYAQALRVGFRVGWTGVVSQNCRNCIHSGGVCGHNNSMQVCFCSNGLAADGACNPPKGTQTTWRILQGRNTQSIEDIFDAYGSLAPRRYKYSDMKKLTNCFREKLGKGGYGTVYKGKLEDGRLVAVKVLKKSQENGADFINEVASIGRTSHVNVVSLLGYSHDGHRRALVYEYMANGSLDKYIYSDNPKALLAWDKLYQIAHGIARGLEYLHQDCNTRIVHFDIKPHNILLDDEFCPKISDFGLAKLCPHKRSAISMADARGTIGYIAPEVFSRNFGVVSTKSDVYSYGTMVLEMVGGRKNVKAHLDESSEVYFPHWVYEHLDQGEDLKPLGVTPETEEIAKKMILVGLWCIQIPPKDRPSISRVVEMLEGRTSDMEMPPKPCFSSIGRSVDQLPLQTFSDSSLMLCE</sequence>
<keyword evidence="11" id="KW-0325">Glycoprotein</keyword>
<dbReference type="GO" id="GO:0005524">
    <property type="term" value="F:ATP binding"/>
    <property type="evidence" value="ECO:0007669"/>
    <property type="project" value="UniProtKB-UniRule"/>
</dbReference>
<dbReference type="FunFam" id="1.10.510.10:FF:000590">
    <property type="entry name" value="PR5-like receptor kinase"/>
    <property type="match status" value="1"/>
</dbReference>
<dbReference type="Pfam" id="PF00069">
    <property type="entry name" value="Pkinase"/>
    <property type="match status" value="1"/>
</dbReference>
<evidence type="ECO:0000256" key="6">
    <source>
        <dbReference type="ARBA" id="ARBA00022741"/>
    </source>
</evidence>
<feature type="signal peptide" evidence="13">
    <location>
        <begin position="1"/>
        <end position="29"/>
    </location>
</feature>
<dbReference type="PROSITE" id="PS00108">
    <property type="entry name" value="PROTEIN_KINASE_ST"/>
    <property type="match status" value="1"/>
</dbReference>
<dbReference type="Proteomes" id="UP000734854">
    <property type="component" value="Unassembled WGS sequence"/>
</dbReference>
<evidence type="ECO:0000313" key="16">
    <source>
        <dbReference type="Proteomes" id="UP000734854"/>
    </source>
</evidence>
<keyword evidence="2" id="KW-0723">Serine/threonine-protein kinase</keyword>
<feature type="chain" id="PRO_5035273005" description="Protein kinase domain-containing protein" evidence="13">
    <location>
        <begin position="30"/>
        <end position="616"/>
    </location>
</feature>
<dbReference type="SMART" id="SM00220">
    <property type="entry name" value="S_TKc"/>
    <property type="match status" value="1"/>
</dbReference>
<dbReference type="InterPro" id="IPR011009">
    <property type="entry name" value="Kinase-like_dom_sf"/>
</dbReference>
<keyword evidence="5 13" id="KW-0732">Signal</keyword>
<evidence type="ECO:0000256" key="7">
    <source>
        <dbReference type="ARBA" id="ARBA00022777"/>
    </source>
</evidence>
<dbReference type="FunFam" id="3.30.200.20:FF:000178">
    <property type="entry name" value="serine/threonine-protein kinase PBS1-like"/>
    <property type="match status" value="1"/>
</dbReference>
<dbReference type="GO" id="GO:0016020">
    <property type="term" value="C:membrane"/>
    <property type="evidence" value="ECO:0007669"/>
    <property type="project" value="UniProtKB-SubCell"/>
</dbReference>
<evidence type="ECO:0000256" key="10">
    <source>
        <dbReference type="ARBA" id="ARBA00023136"/>
    </source>
</evidence>
<dbReference type="PROSITE" id="PS50011">
    <property type="entry name" value="PROTEIN_KINASE_DOM"/>
    <property type="match status" value="1"/>
</dbReference>
<accession>A0A8J5KA30</accession>
<dbReference type="InterPro" id="IPR000719">
    <property type="entry name" value="Prot_kinase_dom"/>
</dbReference>
<keyword evidence="6 12" id="KW-0547">Nucleotide-binding</keyword>
<evidence type="ECO:0000256" key="3">
    <source>
        <dbReference type="ARBA" id="ARBA00022679"/>
    </source>
</evidence>
<comment type="caution">
    <text evidence="15">The sequence shown here is derived from an EMBL/GenBank/DDBJ whole genome shotgun (WGS) entry which is preliminary data.</text>
</comment>
<keyword evidence="10" id="KW-0472">Membrane</keyword>
<dbReference type="EMBL" id="JACMSC010000018">
    <property type="protein sequence ID" value="KAG6475171.1"/>
    <property type="molecule type" value="Genomic_DNA"/>
</dbReference>
<evidence type="ECO:0000256" key="4">
    <source>
        <dbReference type="ARBA" id="ARBA00022692"/>
    </source>
</evidence>
<evidence type="ECO:0000256" key="2">
    <source>
        <dbReference type="ARBA" id="ARBA00022527"/>
    </source>
</evidence>
<dbReference type="PANTHER" id="PTHR27009">
    <property type="entry name" value="RUST RESISTANCE KINASE LR10-RELATED"/>
    <property type="match status" value="1"/>
</dbReference>
<dbReference type="InterPro" id="IPR008271">
    <property type="entry name" value="Ser/Thr_kinase_AS"/>
</dbReference>
<gene>
    <name evidence="15" type="ORF">ZIOFF_064389</name>
</gene>
<dbReference type="CDD" id="cd14066">
    <property type="entry name" value="STKc_IRAK"/>
    <property type="match status" value="1"/>
</dbReference>
<organism evidence="15 16">
    <name type="scientific">Zingiber officinale</name>
    <name type="common">Ginger</name>
    <name type="synonym">Amomum zingiber</name>
    <dbReference type="NCBI Taxonomy" id="94328"/>
    <lineage>
        <taxon>Eukaryota</taxon>
        <taxon>Viridiplantae</taxon>
        <taxon>Streptophyta</taxon>
        <taxon>Embryophyta</taxon>
        <taxon>Tracheophyta</taxon>
        <taxon>Spermatophyta</taxon>
        <taxon>Magnoliopsida</taxon>
        <taxon>Liliopsida</taxon>
        <taxon>Zingiberales</taxon>
        <taxon>Zingiberaceae</taxon>
        <taxon>Zingiber</taxon>
    </lineage>
</organism>
<evidence type="ECO:0000256" key="9">
    <source>
        <dbReference type="ARBA" id="ARBA00022989"/>
    </source>
</evidence>
<dbReference type="AlphaFoldDB" id="A0A8J5KA30"/>
<feature type="domain" description="Protein kinase" evidence="14">
    <location>
        <begin position="307"/>
        <end position="592"/>
    </location>
</feature>
<dbReference type="Pfam" id="PF13947">
    <property type="entry name" value="GUB_WAK_bind"/>
    <property type="match status" value="1"/>
</dbReference>
<keyword evidence="8 12" id="KW-0067">ATP-binding</keyword>
<evidence type="ECO:0000313" key="15">
    <source>
        <dbReference type="EMBL" id="KAG6475171.1"/>
    </source>
</evidence>
<dbReference type="Gene3D" id="1.10.510.10">
    <property type="entry name" value="Transferase(Phosphotransferase) domain 1"/>
    <property type="match status" value="1"/>
</dbReference>
<dbReference type="GO" id="GO:0004674">
    <property type="term" value="F:protein serine/threonine kinase activity"/>
    <property type="evidence" value="ECO:0007669"/>
    <property type="project" value="UniProtKB-KW"/>
</dbReference>
<evidence type="ECO:0000256" key="13">
    <source>
        <dbReference type="SAM" id="SignalP"/>
    </source>
</evidence>
<evidence type="ECO:0000256" key="8">
    <source>
        <dbReference type="ARBA" id="ARBA00022840"/>
    </source>
</evidence>
<dbReference type="PROSITE" id="PS00107">
    <property type="entry name" value="PROTEIN_KINASE_ATP"/>
    <property type="match status" value="1"/>
</dbReference>
<evidence type="ECO:0000256" key="11">
    <source>
        <dbReference type="ARBA" id="ARBA00023180"/>
    </source>
</evidence>
<dbReference type="InterPro" id="IPR025287">
    <property type="entry name" value="WAK_GUB"/>
</dbReference>
<evidence type="ECO:0000259" key="14">
    <source>
        <dbReference type="PROSITE" id="PS50011"/>
    </source>
</evidence>
<keyword evidence="7" id="KW-0418">Kinase</keyword>